<dbReference type="AlphaFoldDB" id="A0A0D7BKZ3"/>
<organism evidence="2 3">
    <name type="scientific">Cylindrobasidium torrendii FP15055 ss-10</name>
    <dbReference type="NCBI Taxonomy" id="1314674"/>
    <lineage>
        <taxon>Eukaryota</taxon>
        <taxon>Fungi</taxon>
        <taxon>Dikarya</taxon>
        <taxon>Basidiomycota</taxon>
        <taxon>Agaricomycotina</taxon>
        <taxon>Agaricomycetes</taxon>
        <taxon>Agaricomycetidae</taxon>
        <taxon>Agaricales</taxon>
        <taxon>Marasmiineae</taxon>
        <taxon>Physalacriaceae</taxon>
        <taxon>Cylindrobasidium</taxon>
    </lineage>
</organism>
<evidence type="ECO:0000313" key="2">
    <source>
        <dbReference type="EMBL" id="KIY71147.1"/>
    </source>
</evidence>
<dbReference type="EMBL" id="KN880458">
    <property type="protein sequence ID" value="KIY71147.1"/>
    <property type="molecule type" value="Genomic_DNA"/>
</dbReference>
<dbReference type="InterPro" id="IPR046522">
    <property type="entry name" value="DUF6699"/>
</dbReference>
<sequence length="134" mass="15070">MRESIDRIVSKFTDVHAASSYFQRQAVPFTLGEIIVVHDLLPWEIKIRANASGISVGRVLQKISDALNVGLLPQDIENCKIHDAIRQTIEVAAARRSGGRRKDYRRVDFLGESYMFAGLEQIKDNVFALQSSKP</sequence>
<proteinExistence type="predicted"/>
<reference evidence="2 3" key="1">
    <citation type="journal article" date="2015" name="Fungal Genet. Biol.">
        <title>Evolution of novel wood decay mechanisms in Agaricales revealed by the genome sequences of Fistulina hepatica and Cylindrobasidium torrendii.</title>
        <authorList>
            <person name="Floudas D."/>
            <person name="Held B.W."/>
            <person name="Riley R."/>
            <person name="Nagy L.G."/>
            <person name="Koehler G."/>
            <person name="Ransdell A.S."/>
            <person name="Younus H."/>
            <person name="Chow J."/>
            <person name="Chiniquy J."/>
            <person name="Lipzen A."/>
            <person name="Tritt A."/>
            <person name="Sun H."/>
            <person name="Haridas S."/>
            <person name="LaButti K."/>
            <person name="Ohm R.A."/>
            <person name="Kues U."/>
            <person name="Blanchette R.A."/>
            <person name="Grigoriev I.V."/>
            <person name="Minto R.E."/>
            <person name="Hibbett D.S."/>
        </authorList>
    </citation>
    <scope>NUCLEOTIDE SEQUENCE [LARGE SCALE GENOMIC DNA]</scope>
    <source>
        <strain evidence="2 3">FP15055 ss-10</strain>
    </source>
</reference>
<dbReference type="Proteomes" id="UP000054007">
    <property type="component" value="Unassembled WGS sequence"/>
</dbReference>
<protein>
    <recommendedName>
        <fullName evidence="1">DUF6699 domain-containing protein</fullName>
    </recommendedName>
</protein>
<gene>
    <name evidence="2" type="ORF">CYLTODRAFT_419150</name>
</gene>
<evidence type="ECO:0000259" key="1">
    <source>
        <dbReference type="Pfam" id="PF20415"/>
    </source>
</evidence>
<keyword evidence="3" id="KW-1185">Reference proteome</keyword>
<accession>A0A0D7BKZ3</accession>
<dbReference type="OrthoDB" id="3265169at2759"/>
<name>A0A0D7BKZ3_9AGAR</name>
<dbReference type="Pfam" id="PF20415">
    <property type="entry name" value="DUF6699"/>
    <property type="match status" value="1"/>
</dbReference>
<feature type="domain" description="DUF6699" evidence="1">
    <location>
        <begin position="22"/>
        <end position="123"/>
    </location>
</feature>
<evidence type="ECO:0000313" key="3">
    <source>
        <dbReference type="Proteomes" id="UP000054007"/>
    </source>
</evidence>